<dbReference type="RefSeq" id="XP_012675085.1">
    <property type="nucleotide sequence ID" value="XM_012819631.3"/>
</dbReference>
<dbReference type="FunFam" id="2.60.120.650:FF:000018">
    <property type="entry name" value="HSPB1-associated protein 1 homolog"/>
    <property type="match status" value="1"/>
</dbReference>
<keyword evidence="6" id="KW-1185">Reference proteome</keyword>
<dbReference type="AlphaFoldDB" id="A0A6P3VL12"/>
<reference evidence="7" key="1">
    <citation type="submission" date="2025-08" db="UniProtKB">
        <authorList>
            <consortium name="RefSeq"/>
        </authorList>
    </citation>
    <scope>IDENTIFICATION</scope>
</reference>
<evidence type="ECO:0000313" key="7">
    <source>
        <dbReference type="RefSeq" id="XP_012675085.1"/>
    </source>
</evidence>
<dbReference type="Pfam" id="PF13621">
    <property type="entry name" value="Cupin_8"/>
    <property type="match status" value="1"/>
</dbReference>
<dbReference type="PROSITE" id="PS51184">
    <property type="entry name" value="JMJC"/>
    <property type="match status" value="1"/>
</dbReference>
<evidence type="ECO:0000259" key="5">
    <source>
        <dbReference type="PROSITE" id="PS51184"/>
    </source>
</evidence>
<dbReference type="CTD" id="79663"/>
<name>A0A6P3VL12_CLUHA</name>
<feature type="region of interest" description="Disordered" evidence="4">
    <location>
        <begin position="324"/>
        <end position="360"/>
    </location>
</feature>
<dbReference type="PANTHER" id="PTHR12461:SF43">
    <property type="entry name" value="HSPB1-ASSOCIATED PROTEIN 1"/>
    <property type="match status" value="1"/>
</dbReference>
<feature type="region of interest" description="Disordered" evidence="4">
    <location>
        <begin position="405"/>
        <end position="443"/>
    </location>
</feature>
<comment type="function">
    <text evidence="3">May play a role in cellular stress response.</text>
</comment>
<sequence length="480" mass="53856">MLKLLRFVYDMARKPFTPEEVRRIVEYLKDPAVFHNMTTDWPALHWTAQHLSVCLDKKAVRFRVGNKKTDKTPLFETQCAYVEATLGEFLAWTGGETGPAIGPFCDYSRSDFWAYADYKYIASLFQHKATMFEEVVWSDFGYPGRNGTASTLWVGTEGANTPCHLDTYGFNLVFQVQGRKRWHLFPPEDTSCMYPTRIPYEESSIFSQVNVPQPDLERFPAFRRARAHVVTLQPGQVLFVPRHWWHYVESVDPVTVSINSWIELEEDDEARVGEALTRTLVCALKTTPSHGNHDDWLNPTEDGVASHDENMQYLSLAMQACAEKRSQTGGSEQAGQDGRHTLKRDSSGCVKANSGNEKERKIASFSPPFGPHLLPVPCVVHSPVRKNSCPEDSDLTLEHNPQRALVSDPQSGRAGEAGHGAGRHPHGSEETPMFSEDSNEQGLPQASLCTSDLLECLVHPDVIALVSRLLLDRQRELASG</sequence>
<dbReference type="SUPFAM" id="SSF51197">
    <property type="entry name" value="Clavaminate synthase-like"/>
    <property type="match status" value="1"/>
</dbReference>
<evidence type="ECO:0000256" key="4">
    <source>
        <dbReference type="SAM" id="MobiDB-lite"/>
    </source>
</evidence>
<proteinExistence type="predicted"/>
<protein>
    <submittedName>
        <fullName evidence="7">HSPB1-associated protein 1 homolog isoform X1</fullName>
    </submittedName>
</protein>
<evidence type="ECO:0000313" key="6">
    <source>
        <dbReference type="Proteomes" id="UP000515152"/>
    </source>
</evidence>
<comment type="subcellular location">
    <subcellularLocation>
        <location evidence="1">Cytoplasm</location>
    </subcellularLocation>
</comment>
<evidence type="ECO:0000256" key="2">
    <source>
        <dbReference type="ARBA" id="ARBA00022490"/>
    </source>
</evidence>
<keyword evidence="2" id="KW-0963">Cytoplasm</keyword>
<gene>
    <name evidence="7" type="primary">hspbap1</name>
</gene>
<dbReference type="GeneID" id="105893242"/>
<dbReference type="KEGG" id="char:105893242"/>
<dbReference type="Gene3D" id="2.60.120.650">
    <property type="entry name" value="Cupin"/>
    <property type="match status" value="1"/>
</dbReference>
<dbReference type="InterPro" id="IPR041667">
    <property type="entry name" value="Cupin_8"/>
</dbReference>
<dbReference type="GO" id="GO:0005737">
    <property type="term" value="C:cytoplasm"/>
    <property type="evidence" value="ECO:0007669"/>
    <property type="project" value="UniProtKB-SubCell"/>
</dbReference>
<dbReference type="PANTHER" id="PTHR12461">
    <property type="entry name" value="HYPOXIA-INDUCIBLE FACTOR 1 ALPHA INHIBITOR-RELATED"/>
    <property type="match status" value="1"/>
</dbReference>
<dbReference type="SMART" id="SM00558">
    <property type="entry name" value="JmjC"/>
    <property type="match status" value="1"/>
</dbReference>
<dbReference type="Proteomes" id="UP000515152">
    <property type="component" value="Chromosome 2"/>
</dbReference>
<dbReference type="OrthoDB" id="47172at2759"/>
<feature type="compositionally biased region" description="Basic and acidic residues" evidence="4">
    <location>
        <begin position="337"/>
        <end position="346"/>
    </location>
</feature>
<feature type="domain" description="JmjC" evidence="5">
    <location>
        <begin position="113"/>
        <end position="277"/>
    </location>
</feature>
<evidence type="ECO:0000256" key="3">
    <source>
        <dbReference type="ARBA" id="ARBA00037342"/>
    </source>
</evidence>
<organism evidence="6 7">
    <name type="scientific">Clupea harengus</name>
    <name type="common">Atlantic herring</name>
    <dbReference type="NCBI Taxonomy" id="7950"/>
    <lineage>
        <taxon>Eukaryota</taxon>
        <taxon>Metazoa</taxon>
        <taxon>Chordata</taxon>
        <taxon>Craniata</taxon>
        <taxon>Vertebrata</taxon>
        <taxon>Euteleostomi</taxon>
        <taxon>Actinopterygii</taxon>
        <taxon>Neopterygii</taxon>
        <taxon>Teleostei</taxon>
        <taxon>Clupei</taxon>
        <taxon>Clupeiformes</taxon>
        <taxon>Clupeoidei</taxon>
        <taxon>Clupeidae</taxon>
        <taxon>Clupea</taxon>
    </lineage>
</organism>
<evidence type="ECO:0000256" key="1">
    <source>
        <dbReference type="ARBA" id="ARBA00004496"/>
    </source>
</evidence>
<dbReference type="InterPro" id="IPR003347">
    <property type="entry name" value="JmjC_dom"/>
</dbReference>
<accession>A0A6P3VL12</accession>